<protein>
    <submittedName>
        <fullName evidence="2">Uncharacterized protein</fullName>
    </submittedName>
</protein>
<evidence type="ECO:0000313" key="3">
    <source>
        <dbReference type="Proteomes" id="UP000806378"/>
    </source>
</evidence>
<organism evidence="2 3">
    <name type="scientific">Corymbia citriodora subsp. variegata</name>
    <dbReference type="NCBI Taxonomy" id="360336"/>
    <lineage>
        <taxon>Eukaryota</taxon>
        <taxon>Viridiplantae</taxon>
        <taxon>Streptophyta</taxon>
        <taxon>Embryophyta</taxon>
        <taxon>Tracheophyta</taxon>
        <taxon>Spermatophyta</taxon>
        <taxon>Magnoliopsida</taxon>
        <taxon>eudicotyledons</taxon>
        <taxon>Gunneridae</taxon>
        <taxon>Pentapetalae</taxon>
        <taxon>rosids</taxon>
        <taxon>malvids</taxon>
        <taxon>Myrtales</taxon>
        <taxon>Myrtaceae</taxon>
        <taxon>Myrtoideae</taxon>
        <taxon>Eucalypteae</taxon>
        <taxon>Corymbia</taxon>
    </lineage>
</organism>
<comment type="caution">
    <text evidence="2">The sequence shown here is derived from an EMBL/GenBank/DDBJ whole genome shotgun (WGS) entry which is preliminary data.</text>
</comment>
<gene>
    <name evidence="2" type="ORF">BT93_L0842</name>
</gene>
<evidence type="ECO:0000313" key="2">
    <source>
        <dbReference type="EMBL" id="KAF7849396.1"/>
    </source>
</evidence>
<proteinExistence type="predicted"/>
<accession>A0A8T0CSZ3</accession>
<evidence type="ECO:0000256" key="1">
    <source>
        <dbReference type="SAM" id="MobiDB-lite"/>
    </source>
</evidence>
<sequence length="113" mass="13912">MWLGWQSRRRVPKAPQNTYLRFDSLIKSHFKQEQEWEREEDSHFIQEQEVERHFEQEQDQEQAIHSEQEQESHFEQELQQELKPRKRLGRVWSPCLSFNRVLPCVLPCFFPSD</sequence>
<feature type="region of interest" description="Disordered" evidence="1">
    <location>
        <begin position="55"/>
        <end position="80"/>
    </location>
</feature>
<dbReference type="EMBL" id="MU089791">
    <property type="protein sequence ID" value="KAF7849396.1"/>
    <property type="molecule type" value="Genomic_DNA"/>
</dbReference>
<dbReference type="Proteomes" id="UP000806378">
    <property type="component" value="Unassembled WGS sequence"/>
</dbReference>
<keyword evidence="3" id="KW-1185">Reference proteome</keyword>
<dbReference type="AlphaFoldDB" id="A0A8T0CSZ3"/>
<reference evidence="2" key="1">
    <citation type="submission" date="2020-05" db="EMBL/GenBank/DDBJ databases">
        <title>WGS assembly of Corymbia citriodora subspecies variegata.</title>
        <authorList>
            <person name="Barry K."/>
            <person name="Hundley H."/>
            <person name="Shu S."/>
            <person name="Jenkins J."/>
            <person name="Grimwood J."/>
            <person name="Baten A."/>
        </authorList>
    </citation>
    <scope>NUCLEOTIDE SEQUENCE</scope>
    <source>
        <strain evidence="2">CV2-018</strain>
    </source>
</reference>
<dbReference type="Gramene" id="rna-gnl|WGS:JABURB|Cocit.L0842.1">
    <property type="protein sequence ID" value="cds-KAF7849396.1"/>
    <property type="gene ID" value="gene-BT93_L0842"/>
</dbReference>
<name>A0A8T0CSZ3_CORYI</name>